<dbReference type="AlphaFoldDB" id="A0A392UYB9"/>
<dbReference type="Proteomes" id="UP000265520">
    <property type="component" value="Unassembled WGS sequence"/>
</dbReference>
<dbReference type="EMBL" id="LXQA010967185">
    <property type="protein sequence ID" value="MCI79150.1"/>
    <property type="molecule type" value="Genomic_DNA"/>
</dbReference>
<name>A0A392UYB9_9FABA</name>
<accession>A0A392UYB9</accession>
<evidence type="ECO:0000313" key="1">
    <source>
        <dbReference type="EMBL" id="MCI79150.1"/>
    </source>
</evidence>
<evidence type="ECO:0000313" key="2">
    <source>
        <dbReference type="Proteomes" id="UP000265520"/>
    </source>
</evidence>
<gene>
    <name evidence="1" type="ORF">A2U01_0100421</name>
</gene>
<feature type="non-terminal residue" evidence="1">
    <location>
        <position position="27"/>
    </location>
</feature>
<sequence>MSNSDSSTDHATILPAKSGFLSTFLMG</sequence>
<proteinExistence type="predicted"/>
<reference evidence="1 2" key="1">
    <citation type="journal article" date="2018" name="Front. Plant Sci.">
        <title>Red Clover (Trifolium pratense) and Zigzag Clover (T. medium) - A Picture of Genomic Similarities and Differences.</title>
        <authorList>
            <person name="Dluhosova J."/>
            <person name="Istvanek J."/>
            <person name="Nedelnik J."/>
            <person name="Repkova J."/>
        </authorList>
    </citation>
    <scope>NUCLEOTIDE SEQUENCE [LARGE SCALE GENOMIC DNA]</scope>
    <source>
        <strain evidence="2">cv. 10/8</strain>
        <tissue evidence="1">Leaf</tissue>
    </source>
</reference>
<comment type="caution">
    <text evidence="1">The sequence shown here is derived from an EMBL/GenBank/DDBJ whole genome shotgun (WGS) entry which is preliminary data.</text>
</comment>
<organism evidence="1 2">
    <name type="scientific">Trifolium medium</name>
    <dbReference type="NCBI Taxonomy" id="97028"/>
    <lineage>
        <taxon>Eukaryota</taxon>
        <taxon>Viridiplantae</taxon>
        <taxon>Streptophyta</taxon>
        <taxon>Embryophyta</taxon>
        <taxon>Tracheophyta</taxon>
        <taxon>Spermatophyta</taxon>
        <taxon>Magnoliopsida</taxon>
        <taxon>eudicotyledons</taxon>
        <taxon>Gunneridae</taxon>
        <taxon>Pentapetalae</taxon>
        <taxon>rosids</taxon>
        <taxon>fabids</taxon>
        <taxon>Fabales</taxon>
        <taxon>Fabaceae</taxon>
        <taxon>Papilionoideae</taxon>
        <taxon>50 kb inversion clade</taxon>
        <taxon>NPAAA clade</taxon>
        <taxon>Hologalegina</taxon>
        <taxon>IRL clade</taxon>
        <taxon>Trifolieae</taxon>
        <taxon>Trifolium</taxon>
    </lineage>
</organism>
<keyword evidence="2" id="KW-1185">Reference proteome</keyword>
<protein>
    <submittedName>
        <fullName evidence="1">Uncharacterized protein</fullName>
    </submittedName>
</protein>